<dbReference type="InterPro" id="IPR001127">
    <property type="entry name" value="PTS_EIIA_1_perm"/>
</dbReference>
<keyword evidence="6" id="KW-0418">Kinase</keyword>
<name>A0ABQ5JHD1_9LACO</name>
<evidence type="ECO:0000256" key="5">
    <source>
        <dbReference type="ARBA" id="ARBA00022683"/>
    </source>
</evidence>
<dbReference type="SUPFAM" id="SSF51261">
    <property type="entry name" value="Duplicated hybrid motif"/>
    <property type="match status" value="1"/>
</dbReference>
<dbReference type="EMBL" id="BQXH01000009">
    <property type="protein sequence ID" value="GKS81489.1"/>
    <property type="molecule type" value="Genomic_DNA"/>
</dbReference>
<reference evidence="8" key="1">
    <citation type="journal article" date="2022" name="Int. J. Syst. Evol. Microbiol.">
        <title>A novel species of lactic acid bacteria, Ligilactobacillus pabuli sp. nov., isolated from alfalfa silage.</title>
        <authorList>
            <person name="Tohno M."/>
            <person name="Tanizawa Y."/>
            <person name="Sawada H."/>
            <person name="Sakamoto M."/>
            <person name="Ohkuma M."/>
            <person name="Kobayashi H."/>
        </authorList>
    </citation>
    <scope>NUCLEOTIDE SEQUENCE</scope>
    <source>
        <strain evidence="8">AF129</strain>
    </source>
</reference>
<organism evidence="8 9">
    <name type="scientific">Ligilactobacillus pabuli</name>
    <dbReference type="NCBI Taxonomy" id="2886039"/>
    <lineage>
        <taxon>Bacteria</taxon>
        <taxon>Bacillati</taxon>
        <taxon>Bacillota</taxon>
        <taxon>Bacilli</taxon>
        <taxon>Lactobacillales</taxon>
        <taxon>Lactobacillaceae</taxon>
        <taxon>Ligilactobacillus</taxon>
    </lineage>
</organism>
<keyword evidence="2" id="KW-0813">Transport</keyword>
<dbReference type="Proteomes" id="UP001055149">
    <property type="component" value="Unassembled WGS sequence"/>
</dbReference>
<keyword evidence="9" id="KW-1185">Reference proteome</keyword>
<dbReference type="Pfam" id="PF00358">
    <property type="entry name" value="PTS_EIIA_1"/>
    <property type="match status" value="1"/>
</dbReference>
<evidence type="ECO:0000256" key="1">
    <source>
        <dbReference type="ARBA" id="ARBA00004496"/>
    </source>
</evidence>
<sequence>MHIGMDTVELNGKSFKTLVEKGQKIQAGQPLIEFDVAAITAAGYELTTPMIVTNSTKYHEVNYLKKGLISAEDNLLELK</sequence>
<gene>
    <name evidence="8" type="ORF">LPAF129_11750</name>
</gene>
<keyword evidence="3" id="KW-0762">Sugar transport</keyword>
<evidence type="ECO:0000313" key="9">
    <source>
        <dbReference type="Proteomes" id="UP001055149"/>
    </source>
</evidence>
<comment type="caution">
    <text evidence="8">The sequence shown here is derived from an EMBL/GenBank/DDBJ whole genome shotgun (WGS) entry which is preliminary data.</text>
</comment>
<evidence type="ECO:0000256" key="3">
    <source>
        <dbReference type="ARBA" id="ARBA00022597"/>
    </source>
</evidence>
<evidence type="ECO:0000259" key="7">
    <source>
        <dbReference type="PROSITE" id="PS51093"/>
    </source>
</evidence>
<evidence type="ECO:0000313" key="8">
    <source>
        <dbReference type="EMBL" id="GKS81489.1"/>
    </source>
</evidence>
<comment type="subcellular location">
    <subcellularLocation>
        <location evidence="1">Cytoplasm</location>
    </subcellularLocation>
</comment>
<dbReference type="PANTHER" id="PTHR45008:SF1">
    <property type="entry name" value="PTS SYSTEM GLUCOSE-SPECIFIC EIIA COMPONENT"/>
    <property type="match status" value="1"/>
</dbReference>
<dbReference type="PROSITE" id="PS51093">
    <property type="entry name" value="PTS_EIIA_TYPE_1"/>
    <property type="match status" value="1"/>
</dbReference>
<dbReference type="Gene3D" id="2.70.70.10">
    <property type="entry name" value="Glucose Permease (Domain IIA)"/>
    <property type="match status" value="1"/>
</dbReference>
<evidence type="ECO:0000256" key="4">
    <source>
        <dbReference type="ARBA" id="ARBA00022679"/>
    </source>
</evidence>
<proteinExistence type="predicted"/>
<feature type="domain" description="PTS EIIA type-1" evidence="7">
    <location>
        <begin position="1"/>
        <end position="54"/>
    </location>
</feature>
<evidence type="ECO:0000256" key="2">
    <source>
        <dbReference type="ARBA" id="ARBA00022448"/>
    </source>
</evidence>
<dbReference type="InterPro" id="IPR011055">
    <property type="entry name" value="Dup_hybrid_motif"/>
</dbReference>
<dbReference type="PANTHER" id="PTHR45008">
    <property type="entry name" value="PTS SYSTEM GLUCOSE-SPECIFIC EIIA COMPONENT"/>
    <property type="match status" value="1"/>
</dbReference>
<keyword evidence="4" id="KW-0808">Transferase</keyword>
<evidence type="ECO:0000256" key="6">
    <source>
        <dbReference type="ARBA" id="ARBA00022777"/>
    </source>
</evidence>
<keyword evidence="5" id="KW-0598">Phosphotransferase system</keyword>
<accession>A0ABQ5JHD1</accession>
<dbReference type="InterPro" id="IPR050890">
    <property type="entry name" value="PTS_EIIA_component"/>
</dbReference>
<protein>
    <recommendedName>
        <fullName evidence="7">PTS EIIA type-1 domain-containing protein</fullName>
    </recommendedName>
</protein>